<reference evidence="2" key="1">
    <citation type="submission" date="2020-09" db="EMBL/GenBank/DDBJ databases">
        <authorList>
            <person name="Kim M.K."/>
        </authorList>
    </citation>
    <scope>NUCLEOTIDE SEQUENCE</scope>
    <source>
        <strain evidence="2">BT702</strain>
    </source>
</reference>
<sequence>MSAEEKMRQDGWKPSGRDPDIIVKDGKEMLIDPKDRDFVKPYGWGTYKQYGSDDHHQ</sequence>
<dbReference type="AlphaFoldDB" id="A0A927AUK9"/>
<evidence type="ECO:0000313" key="3">
    <source>
        <dbReference type="Proteomes" id="UP000598820"/>
    </source>
</evidence>
<proteinExistence type="predicted"/>
<organism evidence="2 3">
    <name type="scientific">Spirosoma profusum</name>
    <dbReference type="NCBI Taxonomy" id="2771354"/>
    <lineage>
        <taxon>Bacteria</taxon>
        <taxon>Pseudomonadati</taxon>
        <taxon>Bacteroidota</taxon>
        <taxon>Cytophagia</taxon>
        <taxon>Cytophagales</taxon>
        <taxon>Cytophagaceae</taxon>
        <taxon>Spirosoma</taxon>
    </lineage>
</organism>
<comment type="caution">
    <text evidence="2">The sequence shown here is derived from an EMBL/GenBank/DDBJ whole genome shotgun (WGS) entry which is preliminary data.</text>
</comment>
<dbReference type="Proteomes" id="UP000598820">
    <property type="component" value="Unassembled WGS sequence"/>
</dbReference>
<gene>
    <name evidence="2" type="ORF">IC229_28965</name>
</gene>
<feature type="region of interest" description="Disordered" evidence="1">
    <location>
        <begin position="1"/>
        <end position="28"/>
    </location>
</feature>
<evidence type="ECO:0000313" key="2">
    <source>
        <dbReference type="EMBL" id="MBD2704702.1"/>
    </source>
</evidence>
<dbReference type="RefSeq" id="WP_190891505.1">
    <property type="nucleotide sequence ID" value="NZ_JACWZY010000035.1"/>
</dbReference>
<name>A0A927AUK9_9BACT</name>
<protein>
    <submittedName>
        <fullName evidence="2">Uncharacterized protein</fullName>
    </submittedName>
</protein>
<evidence type="ECO:0000256" key="1">
    <source>
        <dbReference type="SAM" id="MobiDB-lite"/>
    </source>
</evidence>
<dbReference type="EMBL" id="JACWZY010000035">
    <property type="protein sequence ID" value="MBD2704702.1"/>
    <property type="molecule type" value="Genomic_DNA"/>
</dbReference>
<accession>A0A927AUK9</accession>
<keyword evidence="3" id="KW-1185">Reference proteome</keyword>